<accession>A0A2Z7B305</accession>
<keyword evidence="2" id="KW-0328">Glycosyltransferase</keyword>
<keyword evidence="3" id="KW-1185">Reference proteome</keyword>
<dbReference type="GO" id="GO:0016757">
    <property type="term" value="F:glycosyltransferase activity"/>
    <property type="evidence" value="ECO:0007669"/>
    <property type="project" value="UniProtKB-KW"/>
</dbReference>
<name>A0A2Z7B305_9LAMI</name>
<evidence type="ECO:0000313" key="3">
    <source>
        <dbReference type="Proteomes" id="UP000250235"/>
    </source>
</evidence>
<feature type="region of interest" description="Disordered" evidence="1">
    <location>
        <begin position="106"/>
        <end position="129"/>
    </location>
</feature>
<evidence type="ECO:0000313" key="2">
    <source>
        <dbReference type="EMBL" id="KZV28350.1"/>
    </source>
</evidence>
<feature type="compositionally biased region" description="Pro residues" evidence="1">
    <location>
        <begin position="106"/>
        <end position="119"/>
    </location>
</feature>
<evidence type="ECO:0000256" key="1">
    <source>
        <dbReference type="SAM" id="MobiDB-lite"/>
    </source>
</evidence>
<dbReference type="EMBL" id="KV010146">
    <property type="protein sequence ID" value="KZV28350.1"/>
    <property type="molecule type" value="Genomic_DNA"/>
</dbReference>
<protein>
    <submittedName>
        <fullName evidence="2">Sialyltransferase</fullName>
    </submittedName>
</protein>
<dbReference type="Proteomes" id="UP000250235">
    <property type="component" value="Unassembled WGS sequence"/>
</dbReference>
<gene>
    <name evidence="2" type="ORF">F511_11176</name>
</gene>
<feature type="region of interest" description="Disordered" evidence="1">
    <location>
        <begin position="1"/>
        <end position="20"/>
    </location>
</feature>
<organism evidence="2 3">
    <name type="scientific">Dorcoceras hygrometricum</name>
    <dbReference type="NCBI Taxonomy" id="472368"/>
    <lineage>
        <taxon>Eukaryota</taxon>
        <taxon>Viridiplantae</taxon>
        <taxon>Streptophyta</taxon>
        <taxon>Embryophyta</taxon>
        <taxon>Tracheophyta</taxon>
        <taxon>Spermatophyta</taxon>
        <taxon>Magnoliopsida</taxon>
        <taxon>eudicotyledons</taxon>
        <taxon>Gunneridae</taxon>
        <taxon>Pentapetalae</taxon>
        <taxon>asterids</taxon>
        <taxon>lamiids</taxon>
        <taxon>Lamiales</taxon>
        <taxon>Gesneriaceae</taxon>
        <taxon>Didymocarpoideae</taxon>
        <taxon>Trichosporeae</taxon>
        <taxon>Loxocarpinae</taxon>
        <taxon>Dorcoceras</taxon>
    </lineage>
</organism>
<dbReference type="AlphaFoldDB" id="A0A2Z7B305"/>
<sequence length="129" mass="14538">MGNSTRKNPSKRRTSSKCHEFNNRFPLAKKNYESTGPWLYVPAVDLQPRFPHNPATLLPEPLHRRHVGRQQLCPFPGFCFFGICNYAQPLPPFPFPFPPLPPLPPRPFPPKPFPPPKSCPPGAGDEACI</sequence>
<keyword evidence="2" id="KW-0808">Transferase</keyword>
<reference evidence="2 3" key="1">
    <citation type="journal article" date="2015" name="Proc. Natl. Acad. Sci. U.S.A.">
        <title>The resurrection genome of Boea hygrometrica: A blueprint for survival of dehydration.</title>
        <authorList>
            <person name="Xiao L."/>
            <person name="Yang G."/>
            <person name="Zhang L."/>
            <person name="Yang X."/>
            <person name="Zhao S."/>
            <person name="Ji Z."/>
            <person name="Zhou Q."/>
            <person name="Hu M."/>
            <person name="Wang Y."/>
            <person name="Chen M."/>
            <person name="Xu Y."/>
            <person name="Jin H."/>
            <person name="Xiao X."/>
            <person name="Hu G."/>
            <person name="Bao F."/>
            <person name="Hu Y."/>
            <person name="Wan P."/>
            <person name="Li L."/>
            <person name="Deng X."/>
            <person name="Kuang T."/>
            <person name="Xiang C."/>
            <person name="Zhu J.K."/>
            <person name="Oliver M.J."/>
            <person name="He Y."/>
        </authorList>
    </citation>
    <scope>NUCLEOTIDE SEQUENCE [LARGE SCALE GENOMIC DNA]</scope>
    <source>
        <strain evidence="3">cv. XS01</strain>
    </source>
</reference>
<proteinExistence type="predicted"/>